<reference evidence="2" key="1">
    <citation type="journal article" date="2013" name="Genome Announc.">
        <title>Draft Genome Sequence of Streptomyces bottropensis ATCC 25435, a Bottromycin-Producing Actinomycete.</title>
        <authorList>
            <person name="Zhang H."/>
            <person name="Zhou W."/>
            <person name="Zhuang Y."/>
            <person name="Liang X."/>
            <person name="Liu T."/>
        </authorList>
    </citation>
    <scope>NUCLEOTIDE SEQUENCE [LARGE SCALE GENOMIC DNA]</scope>
    <source>
        <strain evidence="2">ATCC 25435</strain>
    </source>
</reference>
<evidence type="ECO:0000313" key="1">
    <source>
        <dbReference type="EMBL" id="EMF56991.1"/>
    </source>
</evidence>
<gene>
    <name evidence="1" type="ORF">SBD_1528</name>
</gene>
<dbReference type="AlphaFoldDB" id="M3EKQ3"/>
<dbReference type="Proteomes" id="UP000030760">
    <property type="component" value="Unassembled WGS sequence"/>
</dbReference>
<accession>M3EKQ3</accession>
<proteinExistence type="predicted"/>
<protein>
    <submittedName>
        <fullName evidence="1">Uncharacterized protein</fullName>
    </submittedName>
</protein>
<name>M3EKQ3_9ACTN</name>
<dbReference type="EMBL" id="KB405058">
    <property type="protein sequence ID" value="EMF56991.1"/>
    <property type="molecule type" value="Genomic_DNA"/>
</dbReference>
<sequence>MSETACTLTATWQLACLPKAPQYWRATATDIFPSLGNDTSSTAQASRPITGTIRSAIRRRTGTGPHVDWFTNCCRFCSFPSGSRAAMAWMDLRRPSTISPRR</sequence>
<organism evidence="1 2">
    <name type="scientific">Streptomyces bottropensis ATCC 25435</name>
    <dbReference type="NCBI Taxonomy" id="1054862"/>
    <lineage>
        <taxon>Bacteria</taxon>
        <taxon>Bacillati</taxon>
        <taxon>Actinomycetota</taxon>
        <taxon>Actinomycetes</taxon>
        <taxon>Kitasatosporales</taxon>
        <taxon>Streptomycetaceae</taxon>
        <taxon>Streptomyces</taxon>
    </lineage>
</organism>
<evidence type="ECO:0000313" key="2">
    <source>
        <dbReference type="Proteomes" id="UP000030760"/>
    </source>
</evidence>